<keyword evidence="1" id="KW-1133">Transmembrane helix</keyword>
<evidence type="ECO:0000313" key="3">
    <source>
        <dbReference type="Proteomes" id="UP000215377"/>
    </source>
</evidence>
<comment type="caution">
    <text evidence="2">The sequence shown here is derived from an EMBL/GenBank/DDBJ whole genome shotgun (WGS) entry which is preliminary data.</text>
</comment>
<dbReference type="AlphaFoldDB" id="A0A225NBT2"/>
<feature type="transmembrane region" description="Helical" evidence="1">
    <location>
        <begin position="142"/>
        <end position="167"/>
    </location>
</feature>
<proteinExistence type="predicted"/>
<keyword evidence="1" id="KW-0472">Membrane</keyword>
<evidence type="ECO:0000256" key="1">
    <source>
        <dbReference type="SAM" id="Phobius"/>
    </source>
</evidence>
<gene>
    <name evidence="2" type="ORF">ATO3_24795</name>
</gene>
<dbReference type="Proteomes" id="UP000215377">
    <property type="component" value="Unassembled WGS sequence"/>
</dbReference>
<protein>
    <recommendedName>
        <fullName evidence="4">Exopolysaccharide biosynthesis protein</fullName>
    </recommendedName>
</protein>
<dbReference type="InterPro" id="IPR010331">
    <property type="entry name" value="ExoD"/>
</dbReference>
<dbReference type="EMBL" id="AQQR01000023">
    <property type="protein sequence ID" value="OWU68113.1"/>
    <property type="molecule type" value="Genomic_DNA"/>
</dbReference>
<keyword evidence="1" id="KW-0812">Transmembrane</keyword>
<evidence type="ECO:0008006" key="4">
    <source>
        <dbReference type="Google" id="ProtNLM"/>
    </source>
</evidence>
<reference evidence="2 3" key="1">
    <citation type="submission" date="2013-04" db="EMBL/GenBank/DDBJ databases">
        <title>Oceanicola sp. 22II1-22F33 Genome Sequencing.</title>
        <authorList>
            <person name="Lai Q."/>
            <person name="Li G."/>
            <person name="Shao Z."/>
        </authorList>
    </citation>
    <scope>NUCLEOTIDE SEQUENCE [LARGE SCALE GENOMIC DNA]</scope>
    <source>
        <strain evidence="2 3">22II1-22F33</strain>
    </source>
</reference>
<keyword evidence="3" id="KW-1185">Reference proteome</keyword>
<name>A0A225NBT2_9RHOB</name>
<organism evidence="2 3">
    <name type="scientific">Marinibacterium profundimaris</name>
    <dbReference type="NCBI Taxonomy" id="1679460"/>
    <lineage>
        <taxon>Bacteria</taxon>
        <taxon>Pseudomonadati</taxon>
        <taxon>Pseudomonadota</taxon>
        <taxon>Alphaproteobacteria</taxon>
        <taxon>Rhodobacterales</taxon>
        <taxon>Paracoccaceae</taxon>
        <taxon>Marinibacterium</taxon>
    </lineage>
</organism>
<dbReference type="PANTHER" id="PTHR41795">
    <property type="entry name" value="EXOPOLYSACCHARIDE SYNTHESIS PROTEIN"/>
    <property type="match status" value="1"/>
</dbReference>
<accession>A0A225NBT2</accession>
<dbReference type="Pfam" id="PF06055">
    <property type="entry name" value="ExoD"/>
    <property type="match status" value="1"/>
</dbReference>
<evidence type="ECO:0000313" key="2">
    <source>
        <dbReference type="EMBL" id="OWU68113.1"/>
    </source>
</evidence>
<sequence>MAKQSQTPPAGSDGGQAEPKALPRLIDRIEDLAGSEAPVSVGAVTDMLGARSHAPMLMFVALLMILPVGMIPGVGGVLGVIAALIGLQMIRGRKGLWLPAFIRHREVPAHSIRQAVRGIRPPAAWLSRHLQTRLPVLAEGQLSLWVIALVLVLGGASMMVLGAIPFAIPLVGLPIACFAVGILTGDGLVVAAGYAILFSAFAVTLVA</sequence>
<dbReference type="PIRSF" id="PIRSF033239">
    <property type="entry name" value="ExoD"/>
    <property type="match status" value="1"/>
</dbReference>
<feature type="transmembrane region" description="Helical" evidence="1">
    <location>
        <begin position="173"/>
        <end position="206"/>
    </location>
</feature>
<feature type="transmembrane region" description="Helical" evidence="1">
    <location>
        <begin position="56"/>
        <end position="87"/>
    </location>
</feature>
<dbReference type="PANTHER" id="PTHR41795:SF1">
    <property type="entry name" value="EXOPOLYSACCHARIDE SYNTHESIS PROTEIN"/>
    <property type="match status" value="1"/>
</dbReference>